<dbReference type="Proteomes" id="UP000229362">
    <property type="component" value="Unassembled WGS sequence"/>
</dbReference>
<sequence>MWLLVLQRVSYDFLLHILYFPVWWYSVGLKRAFLFSLLLLKAGNSQMAPGLWLKNIFVPMYGQRDFQGRVASFFIRFVNVIVRSVSLLMWFAVCVIFFATWIAIPLFVGYMFIISLTGA</sequence>
<name>A0A2M6W0T7_9BACT</name>
<dbReference type="AlphaFoldDB" id="A0A2M6W0T7"/>
<accession>A0A2M6W0T7</accession>
<feature type="transmembrane region" description="Helical" evidence="1">
    <location>
        <begin position="20"/>
        <end position="40"/>
    </location>
</feature>
<comment type="caution">
    <text evidence="2">The sequence shown here is derived from an EMBL/GenBank/DDBJ whole genome shotgun (WGS) entry which is preliminary data.</text>
</comment>
<evidence type="ECO:0000313" key="2">
    <source>
        <dbReference type="EMBL" id="PIT86404.1"/>
    </source>
</evidence>
<organism evidence="2 3">
    <name type="scientific">Candidatus Magasanikbacteria bacterium CG10_big_fil_rev_8_21_14_0_10_43_6</name>
    <dbReference type="NCBI Taxonomy" id="1974650"/>
    <lineage>
        <taxon>Bacteria</taxon>
        <taxon>Candidatus Magasanikiibacteriota</taxon>
    </lineage>
</organism>
<proteinExistence type="predicted"/>
<reference evidence="3" key="1">
    <citation type="submission" date="2017-09" db="EMBL/GenBank/DDBJ databases">
        <title>Depth-based differentiation of microbial function through sediment-hosted aquifers and enrichment of novel symbionts in the deep terrestrial subsurface.</title>
        <authorList>
            <person name="Probst A.J."/>
            <person name="Ladd B."/>
            <person name="Jarett J.K."/>
            <person name="Geller-Mcgrath D.E."/>
            <person name="Sieber C.M.K."/>
            <person name="Emerson J.B."/>
            <person name="Anantharaman K."/>
            <person name="Thomas B.C."/>
            <person name="Malmstrom R."/>
            <person name="Stieglmeier M."/>
            <person name="Klingl A."/>
            <person name="Woyke T."/>
            <person name="Ryan C.M."/>
            <person name="Banfield J.F."/>
        </authorList>
    </citation>
    <scope>NUCLEOTIDE SEQUENCE [LARGE SCALE GENOMIC DNA]</scope>
</reference>
<evidence type="ECO:0000313" key="3">
    <source>
        <dbReference type="Proteomes" id="UP000229362"/>
    </source>
</evidence>
<gene>
    <name evidence="2" type="ORF">COU33_03355</name>
</gene>
<keyword evidence="1" id="KW-1133">Transmembrane helix</keyword>
<dbReference type="EMBL" id="PFBZ01000145">
    <property type="protein sequence ID" value="PIT86404.1"/>
    <property type="molecule type" value="Genomic_DNA"/>
</dbReference>
<evidence type="ECO:0000256" key="1">
    <source>
        <dbReference type="SAM" id="Phobius"/>
    </source>
</evidence>
<keyword evidence="1" id="KW-0472">Membrane</keyword>
<protein>
    <submittedName>
        <fullName evidence="2">Uncharacterized protein</fullName>
    </submittedName>
</protein>
<keyword evidence="1" id="KW-0812">Transmembrane</keyword>
<feature type="transmembrane region" description="Helical" evidence="1">
    <location>
        <begin position="87"/>
        <end position="113"/>
    </location>
</feature>